<keyword evidence="5" id="KW-1185">Reference proteome</keyword>
<dbReference type="InterPro" id="IPR051416">
    <property type="entry name" value="phD-YefM_TA_antitoxins"/>
</dbReference>
<evidence type="ECO:0000256" key="2">
    <source>
        <dbReference type="RuleBase" id="RU362080"/>
    </source>
</evidence>
<dbReference type="RefSeq" id="WP_101520414.1">
    <property type="nucleotide sequence ID" value="NZ_PKLZ01000002.1"/>
</dbReference>
<dbReference type="AlphaFoldDB" id="A0A2N5Y5R2"/>
<dbReference type="EMBL" id="PKLZ01000002">
    <property type="protein sequence ID" value="PLW83733.1"/>
    <property type="molecule type" value="Genomic_DNA"/>
</dbReference>
<feature type="region of interest" description="Disordered" evidence="3">
    <location>
        <begin position="53"/>
        <end position="78"/>
    </location>
</feature>
<accession>A0A2N5Y5R2</accession>
<dbReference type="PANTHER" id="PTHR35377">
    <property type="entry name" value="ANTITOXIN VAPB49-RELATED-RELATED"/>
    <property type="match status" value="1"/>
</dbReference>
<dbReference type="SUPFAM" id="SSF143120">
    <property type="entry name" value="YefM-like"/>
    <property type="match status" value="1"/>
</dbReference>
<dbReference type="NCBIfam" id="TIGR01552">
    <property type="entry name" value="phd_fam"/>
    <property type="match status" value="1"/>
</dbReference>
<sequence>MQTINVRETRERLSNLLDAVAAGEEVLILRYGKPAARLTAALPEKIQFPNRSELRASLPPARESAAQAVRELRDEERY</sequence>
<comment type="caution">
    <text evidence="4">The sequence shown here is derived from an EMBL/GenBank/DDBJ whole genome shotgun (WGS) entry which is preliminary data.</text>
</comment>
<evidence type="ECO:0000256" key="3">
    <source>
        <dbReference type="SAM" id="MobiDB-lite"/>
    </source>
</evidence>
<proteinExistence type="inferred from homology"/>
<dbReference type="Proteomes" id="UP000234845">
    <property type="component" value="Unassembled WGS sequence"/>
</dbReference>
<dbReference type="OrthoDB" id="9800503at2"/>
<dbReference type="InterPro" id="IPR036165">
    <property type="entry name" value="YefM-like_sf"/>
</dbReference>
<organism evidence="4 5">
    <name type="scientific">Kineobactrum sediminis</name>
    <dbReference type="NCBI Taxonomy" id="1905677"/>
    <lineage>
        <taxon>Bacteria</taxon>
        <taxon>Pseudomonadati</taxon>
        <taxon>Pseudomonadota</taxon>
        <taxon>Gammaproteobacteria</taxon>
        <taxon>Cellvibrionales</taxon>
        <taxon>Halieaceae</taxon>
        <taxon>Kineobactrum</taxon>
    </lineage>
</organism>
<evidence type="ECO:0000313" key="4">
    <source>
        <dbReference type="EMBL" id="PLW83733.1"/>
    </source>
</evidence>
<reference evidence="5" key="1">
    <citation type="submission" date="2017-11" db="EMBL/GenBank/DDBJ databases">
        <title>The draft genome sequence of Chromatocurvus sp. F02.</title>
        <authorList>
            <person name="Du Z.-J."/>
            <person name="Chang Y.-Q."/>
        </authorList>
    </citation>
    <scope>NUCLEOTIDE SEQUENCE [LARGE SCALE GENOMIC DNA]</scope>
    <source>
        <strain evidence="5">F02</strain>
    </source>
</reference>
<protein>
    <recommendedName>
        <fullName evidence="2">Antitoxin</fullName>
    </recommendedName>
</protein>
<dbReference type="Gene3D" id="3.40.1620.10">
    <property type="entry name" value="YefM-like domain"/>
    <property type="match status" value="1"/>
</dbReference>
<gene>
    <name evidence="4" type="ORF">CWI75_05155</name>
</gene>
<name>A0A2N5Y5R2_9GAMM</name>
<dbReference type="PANTHER" id="PTHR35377:SF8">
    <property type="entry name" value="ANTITOXIN VAPB22"/>
    <property type="match status" value="1"/>
</dbReference>
<comment type="function">
    <text evidence="2">Antitoxin component of a type II toxin-antitoxin (TA) system.</text>
</comment>
<dbReference type="InterPro" id="IPR006442">
    <property type="entry name" value="Antitoxin_Phd/YefM"/>
</dbReference>
<comment type="similarity">
    <text evidence="1 2">Belongs to the phD/YefM antitoxin family.</text>
</comment>
<evidence type="ECO:0000256" key="1">
    <source>
        <dbReference type="ARBA" id="ARBA00009981"/>
    </source>
</evidence>
<dbReference type="Pfam" id="PF02604">
    <property type="entry name" value="PhdYeFM_antitox"/>
    <property type="match status" value="1"/>
</dbReference>
<evidence type="ECO:0000313" key="5">
    <source>
        <dbReference type="Proteomes" id="UP000234845"/>
    </source>
</evidence>